<dbReference type="EMBL" id="JAHCVK010000001">
    <property type="protein sequence ID" value="MBT0651572.1"/>
    <property type="molecule type" value="Genomic_DNA"/>
</dbReference>
<feature type="signal peptide" evidence="2">
    <location>
        <begin position="1"/>
        <end position="22"/>
    </location>
</feature>
<accession>A0ABS5SAD4</accession>
<dbReference type="Proteomes" id="UP000756860">
    <property type="component" value="Unassembled WGS sequence"/>
</dbReference>
<keyword evidence="4" id="KW-1185">Reference proteome</keyword>
<organism evidence="3 4">
    <name type="scientific">Geomobilimonas luticola</name>
    <dbReference type="NCBI Taxonomy" id="1114878"/>
    <lineage>
        <taxon>Bacteria</taxon>
        <taxon>Pseudomonadati</taxon>
        <taxon>Thermodesulfobacteriota</taxon>
        <taxon>Desulfuromonadia</taxon>
        <taxon>Geobacterales</taxon>
        <taxon>Geobacteraceae</taxon>
        <taxon>Geomobilimonas</taxon>
    </lineage>
</organism>
<evidence type="ECO:0000313" key="3">
    <source>
        <dbReference type="EMBL" id="MBT0651572.1"/>
    </source>
</evidence>
<reference evidence="3 4" key="1">
    <citation type="submission" date="2021-05" db="EMBL/GenBank/DDBJ databases">
        <title>The draft genome of Geobacter luticola JCM 17780.</title>
        <authorList>
            <person name="Xu Z."/>
            <person name="Masuda Y."/>
            <person name="Itoh H."/>
            <person name="Senoo K."/>
        </authorList>
    </citation>
    <scope>NUCLEOTIDE SEQUENCE [LARGE SCALE GENOMIC DNA]</scope>
    <source>
        <strain evidence="3 4">JCM 17780</strain>
    </source>
</reference>
<dbReference type="SUPFAM" id="SSF69318">
    <property type="entry name" value="Integrin alpha N-terminal domain"/>
    <property type="match status" value="1"/>
</dbReference>
<evidence type="ECO:0000313" key="4">
    <source>
        <dbReference type="Proteomes" id="UP000756860"/>
    </source>
</evidence>
<name>A0ABS5SAD4_9BACT</name>
<dbReference type="Pfam" id="PF13517">
    <property type="entry name" value="FG-GAP_3"/>
    <property type="match status" value="1"/>
</dbReference>
<comment type="caution">
    <text evidence="3">The sequence shown here is derived from an EMBL/GenBank/DDBJ whole genome shotgun (WGS) entry which is preliminary data.</text>
</comment>
<evidence type="ECO:0000256" key="1">
    <source>
        <dbReference type="ARBA" id="ARBA00022729"/>
    </source>
</evidence>
<dbReference type="InterPro" id="IPR028994">
    <property type="entry name" value="Integrin_alpha_N"/>
</dbReference>
<keyword evidence="1 2" id="KW-0732">Signal</keyword>
<sequence>MRKFVACLILLLSYICVPVGEAAPIKAYVGEFTVTGGQNKDELKGILQTLLTSRLASDSVTTIDSNAGAEVIVSGSYLQIGKVFSIDAVARNSKGEVVTRAFVQGESQDELIATISKLAQGLSDGIARRYALIGSSQPVAEAGAAAVPVMAPPTDIVRPTDIVKPSTAAKAADGAPQSDIIRATPVAKSAGGGWVSQRLTGAMSGIAMGKTLDNGDREVFVAGPRALYYYRMGEGLKLLAEVKTGGEEKVLGVDTADLDGDGLQEVYLTVLSGESLVSRVYVADGNGLKKIADNLPYFMRGMALAGGNKKIYVQQMSSDADFYGDVYELVKSGDRYEMKNPLKLPRFAFLYNFNQFKDRGGKTNFVVLHPDGYLLVYSPSRDELWRSSDKYGGSELYFQRPDLSSFRTTGDPMRWIFLQQRIVVTGNGEIVVPQNGGFWVVGNSRSYGKSAMVAFAWDGSSLEERWRTRQSQNYLADFVFDEARKELVLLEVVKKAGLLDTGASALYIKKVE</sequence>
<gene>
    <name evidence="3" type="ORF">KI810_00760</name>
</gene>
<dbReference type="InterPro" id="IPR013517">
    <property type="entry name" value="FG-GAP"/>
</dbReference>
<proteinExistence type="predicted"/>
<feature type="chain" id="PRO_5046858598" evidence="2">
    <location>
        <begin position="23"/>
        <end position="512"/>
    </location>
</feature>
<protein>
    <submittedName>
        <fullName evidence="3">VCBS repeat-containing protein</fullName>
    </submittedName>
</protein>
<dbReference type="RefSeq" id="WP_214173581.1">
    <property type="nucleotide sequence ID" value="NZ_JAHCVK010000001.1"/>
</dbReference>
<evidence type="ECO:0000256" key="2">
    <source>
        <dbReference type="SAM" id="SignalP"/>
    </source>
</evidence>